<evidence type="ECO:0000256" key="7">
    <source>
        <dbReference type="SAM" id="MobiDB-lite"/>
    </source>
</evidence>
<reference evidence="9 10" key="1">
    <citation type="submission" date="2017-02" db="EMBL/GenBank/DDBJ databases">
        <authorList>
            <person name="Peterson S.W."/>
        </authorList>
    </citation>
    <scope>NUCLEOTIDE SEQUENCE [LARGE SCALE GENOMIC DNA]</scope>
    <source>
        <strain evidence="9 10">2B3F</strain>
    </source>
</reference>
<dbReference type="PANTHER" id="PTHR34583">
    <property type="entry name" value="ANTIPORTER SUBUNIT MNHC2-RELATED"/>
    <property type="match status" value="1"/>
</dbReference>
<evidence type="ECO:0000256" key="3">
    <source>
        <dbReference type="ARBA" id="ARBA00022475"/>
    </source>
</evidence>
<dbReference type="InterPro" id="IPR039428">
    <property type="entry name" value="NUOK/Mnh_C1-like"/>
</dbReference>
<feature type="compositionally biased region" description="Acidic residues" evidence="7">
    <location>
        <begin position="122"/>
        <end position="142"/>
    </location>
</feature>
<keyword evidence="4 8" id="KW-0812">Transmembrane</keyword>
<evidence type="ECO:0000313" key="9">
    <source>
        <dbReference type="EMBL" id="SJN37350.1"/>
    </source>
</evidence>
<protein>
    <submittedName>
        <fullName evidence="9">Na(+) H(+) antiporter subunit C</fullName>
    </submittedName>
</protein>
<feature type="region of interest" description="Disordered" evidence="7">
    <location>
        <begin position="120"/>
        <end position="198"/>
    </location>
</feature>
<keyword evidence="5 8" id="KW-1133">Transmembrane helix</keyword>
<evidence type="ECO:0000256" key="8">
    <source>
        <dbReference type="SAM" id="Phobius"/>
    </source>
</evidence>
<gene>
    <name evidence="9" type="ORF">FM125_11535</name>
</gene>
<evidence type="ECO:0000256" key="2">
    <source>
        <dbReference type="ARBA" id="ARBA00010388"/>
    </source>
</evidence>
<dbReference type="GO" id="GO:0005886">
    <property type="term" value="C:plasma membrane"/>
    <property type="evidence" value="ECO:0007669"/>
    <property type="project" value="UniProtKB-SubCell"/>
</dbReference>
<evidence type="ECO:0000256" key="5">
    <source>
        <dbReference type="ARBA" id="ARBA00022989"/>
    </source>
</evidence>
<dbReference type="AlphaFoldDB" id="A0A1R4JZ32"/>
<keyword evidence="3" id="KW-1003">Cell membrane</keyword>
<feature type="transmembrane region" description="Helical" evidence="8">
    <location>
        <begin position="31"/>
        <end position="49"/>
    </location>
</feature>
<dbReference type="NCBIfam" id="NF005929">
    <property type="entry name" value="PRK07946.1"/>
    <property type="match status" value="1"/>
</dbReference>
<dbReference type="RefSeq" id="WP_087134728.1">
    <property type="nucleotide sequence ID" value="NZ_FUKP01000073.1"/>
</dbReference>
<dbReference type="Proteomes" id="UP000196230">
    <property type="component" value="Unassembled WGS sequence"/>
</dbReference>
<comment type="similarity">
    <text evidence="2">Belongs to the CPA3 antiporters (TC 2.A.63) subunit C family.</text>
</comment>
<organism evidence="9 10">
    <name type="scientific">Micrococcus lylae</name>
    <dbReference type="NCBI Taxonomy" id="1273"/>
    <lineage>
        <taxon>Bacteria</taxon>
        <taxon>Bacillati</taxon>
        <taxon>Actinomycetota</taxon>
        <taxon>Actinomycetes</taxon>
        <taxon>Micrococcales</taxon>
        <taxon>Micrococcaceae</taxon>
        <taxon>Micrococcus</taxon>
    </lineage>
</organism>
<feature type="compositionally biased region" description="Basic and acidic residues" evidence="7">
    <location>
        <begin position="147"/>
        <end position="163"/>
    </location>
</feature>
<comment type="subcellular location">
    <subcellularLocation>
        <location evidence="1">Cell membrane</location>
        <topology evidence="1">Multi-pass membrane protein</topology>
    </subcellularLocation>
</comment>
<keyword evidence="6 8" id="KW-0472">Membrane</keyword>
<dbReference type="Pfam" id="PF00420">
    <property type="entry name" value="Oxidored_q2"/>
    <property type="match status" value="1"/>
</dbReference>
<proteinExistence type="inferred from homology"/>
<evidence type="ECO:0000256" key="6">
    <source>
        <dbReference type="ARBA" id="ARBA00023136"/>
    </source>
</evidence>
<dbReference type="Gene3D" id="1.10.287.3510">
    <property type="match status" value="1"/>
</dbReference>
<feature type="transmembrane region" description="Helical" evidence="8">
    <location>
        <begin position="6"/>
        <end position="24"/>
    </location>
</feature>
<dbReference type="InterPro" id="IPR050601">
    <property type="entry name" value="CPA3_antiporter_subunitC"/>
</dbReference>
<dbReference type="PANTHER" id="PTHR34583:SF2">
    <property type="entry name" value="ANTIPORTER SUBUNIT MNHC2-RELATED"/>
    <property type="match status" value="1"/>
</dbReference>
<dbReference type="EMBL" id="FUKP01000073">
    <property type="protein sequence ID" value="SJN37350.1"/>
    <property type="molecule type" value="Genomic_DNA"/>
</dbReference>
<evidence type="ECO:0000313" key="10">
    <source>
        <dbReference type="Proteomes" id="UP000196230"/>
    </source>
</evidence>
<sequence length="198" mass="21725">MMSIDLALLVAMGVMYAGGIYMLLERTLTRILFGIMLITNATIMLLLITGGRSGDAPIRIEGKDPTTYSDPLPQALMLTAIVIGFAVTAFLVAMIYRSWLLSREDVVAVDPEDVKVASQEAFDAEEDSELEEETSEFLDDSCDPNADYEHTSEERKAVREVSARRSHPAGRSRGTSADHAVTDGSRPAGTVREERERP</sequence>
<accession>A0A1R4JZ32</accession>
<name>A0A1R4JZ32_9MICC</name>
<feature type="transmembrane region" description="Helical" evidence="8">
    <location>
        <begin position="75"/>
        <end position="96"/>
    </location>
</feature>
<evidence type="ECO:0000256" key="1">
    <source>
        <dbReference type="ARBA" id="ARBA00004651"/>
    </source>
</evidence>
<evidence type="ECO:0000256" key="4">
    <source>
        <dbReference type="ARBA" id="ARBA00022692"/>
    </source>
</evidence>